<dbReference type="Gene3D" id="3.40.630.30">
    <property type="match status" value="1"/>
</dbReference>
<dbReference type="Proteomes" id="UP000597444">
    <property type="component" value="Unassembled WGS sequence"/>
</dbReference>
<name>A0A8J3IQZ9_9CHLR</name>
<dbReference type="PANTHER" id="PTHR43877">
    <property type="entry name" value="AMINOALKYLPHOSPHONATE N-ACETYLTRANSFERASE-RELATED-RELATED"/>
    <property type="match status" value="1"/>
</dbReference>
<sequence>MNEDIQIRPARPADAERAAVLLYSAYNHIQMTYPPQEDLSHTFIRHLEHFFREDGNRFSYQYIQIAEQRSAVVGLLLSFGGRDEARLNAAIGSWLEHEAHDDEWYVDALAVFRDAGHQGIGSRLLQTAEQQARQQHYLKIALNVALGNKEALSLYQHQHYVVTQETFLYQRQYVRMVKTLENVEQRDAT</sequence>
<dbReference type="InterPro" id="IPR016181">
    <property type="entry name" value="Acyl_CoA_acyltransferase"/>
</dbReference>
<dbReference type="GO" id="GO:0016747">
    <property type="term" value="F:acyltransferase activity, transferring groups other than amino-acyl groups"/>
    <property type="evidence" value="ECO:0007669"/>
    <property type="project" value="InterPro"/>
</dbReference>
<dbReference type="AlphaFoldDB" id="A0A8J3IQZ9"/>
<evidence type="ECO:0000313" key="4">
    <source>
        <dbReference type="EMBL" id="GHO96364.1"/>
    </source>
</evidence>
<dbReference type="PANTHER" id="PTHR43877:SF2">
    <property type="entry name" value="AMINOALKYLPHOSPHONATE N-ACETYLTRANSFERASE-RELATED"/>
    <property type="match status" value="1"/>
</dbReference>
<accession>A0A8J3IQZ9</accession>
<dbReference type="Pfam" id="PF00583">
    <property type="entry name" value="Acetyltransf_1"/>
    <property type="match status" value="1"/>
</dbReference>
<reference evidence="4" key="1">
    <citation type="submission" date="2020-10" db="EMBL/GenBank/DDBJ databases">
        <title>Taxonomic study of unclassified bacteria belonging to the class Ktedonobacteria.</title>
        <authorList>
            <person name="Yabe S."/>
            <person name="Wang C.M."/>
            <person name="Zheng Y."/>
            <person name="Sakai Y."/>
            <person name="Cavaletti L."/>
            <person name="Monciardini P."/>
            <person name="Donadio S."/>
        </authorList>
    </citation>
    <scope>NUCLEOTIDE SEQUENCE</scope>
    <source>
        <strain evidence="4">ID150040</strain>
    </source>
</reference>
<protein>
    <recommendedName>
        <fullName evidence="3">N-acetyltransferase domain-containing protein</fullName>
    </recommendedName>
</protein>
<dbReference type="PROSITE" id="PS51186">
    <property type="entry name" value="GNAT"/>
    <property type="match status" value="1"/>
</dbReference>
<proteinExistence type="predicted"/>
<dbReference type="InterPro" id="IPR000182">
    <property type="entry name" value="GNAT_dom"/>
</dbReference>
<evidence type="ECO:0000256" key="2">
    <source>
        <dbReference type="ARBA" id="ARBA00023315"/>
    </source>
</evidence>
<gene>
    <name evidence="4" type="ORF">KSF_064120</name>
</gene>
<keyword evidence="1" id="KW-0808">Transferase</keyword>
<dbReference type="SUPFAM" id="SSF55729">
    <property type="entry name" value="Acyl-CoA N-acyltransferases (Nat)"/>
    <property type="match status" value="1"/>
</dbReference>
<dbReference type="RefSeq" id="WP_220206997.1">
    <property type="nucleotide sequence ID" value="NZ_BNJK01000001.1"/>
</dbReference>
<comment type="caution">
    <text evidence="4">The sequence shown here is derived from an EMBL/GenBank/DDBJ whole genome shotgun (WGS) entry which is preliminary data.</text>
</comment>
<dbReference type="InterPro" id="IPR050832">
    <property type="entry name" value="Bact_Acetyltransf"/>
</dbReference>
<organism evidence="4 5">
    <name type="scientific">Reticulibacter mediterranei</name>
    <dbReference type="NCBI Taxonomy" id="2778369"/>
    <lineage>
        <taxon>Bacteria</taxon>
        <taxon>Bacillati</taxon>
        <taxon>Chloroflexota</taxon>
        <taxon>Ktedonobacteria</taxon>
        <taxon>Ktedonobacterales</taxon>
        <taxon>Reticulibacteraceae</taxon>
        <taxon>Reticulibacter</taxon>
    </lineage>
</organism>
<feature type="domain" description="N-acetyltransferase" evidence="3">
    <location>
        <begin position="5"/>
        <end position="181"/>
    </location>
</feature>
<evidence type="ECO:0000256" key="1">
    <source>
        <dbReference type="ARBA" id="ARBA00022679"/>
    </source>
</evidence>
<dbReference type="EMBL" id="BNJK01000001">
    <property type="protein sequence ID" value="GHO96364.1"/>
    <property type="molecule type" value="Genomic_DNA"/>
</dbReference>
<keyword evidence="2" id="KW-0012">Acyltransferase</keyword>
<dbReference type="CDD" id="cd04301">
    <property type="entry name" value="NAT_SF"/>
    <property type="match status" value="1"/>
</dbReference>
<evidence type="ECO:0000313" key="5">
    <source>
        <dbReference type="Proteomes" id="UP000597444"/>
    </source>
</evidence>
<keyword evidence="5" id="KW-1185">Reference proteome</keyword>
<evidence type="ECO:0000259" key="3">
    <source>
        <dbReference type="PROSITE" id="PS51186"/>
    </source>
</evidence>